<gene>
    <name evidence="7" type="ORF">BJL90_17790</name>
    <name evidence="8" type="ORF">CLFO_25170</name>
</gene>
<keyword evidence="4" id="KW-0804">Transcription</keyword>
<evidence type="ECO:0000313" key="9">
    <source>
        <dbReference type="Proteomes" id="UP000177894"/>
    </source>
</evidence>
<evidence type="ECO:0000256" key="1">
    <source>
        <dbReference type="ARBA" id="ARBA00022473"/>
    </source>
</evidence>
<dbReference type="InterPro" id="IPR051839">
    <property type="entry name" value="RD_transcriptional_regulator"/>
</dbReference>
<dbReference type="GO" id="GO:0003677">
    <property type="term" value="F:DNA binding"/>
    <property type="evidence" value="ECO:0007669"/>
    <property type="project" value="InterPro"/>
</dbReference>
<evidence type="ECO:0000256" key="3">
    <source>
        <dbReference type="ARBA" id="ARBA00023015"/>
    </source>
</evidence>
<keyword evidence="1" id="KW-0217">Developmental protein</keyword>
<sequence>MGQRKSYDKEFKQEVVKLIKEGNITVSSVAKDLDIPKTTITQWIKQDEKHKGNLRSEDDEIRKLKLKIADLEEENEILKKAAAIFIKQPK</sequence>
<dbReference type="Gene3D" id="1.10.10.60">
    <property type="entry name" value="Homeodomain-like"/>
    <property type="match status" value="1"/>
</dbReference>
<dbReference type="InterPro" id="IPR007889">
    <property type="entry name" value="HTH_Psq"/>
</dbReference>
<evidence type="ECO:0000313" key="8">
    <source>
        <dbReference type="EMBL" id="ARE88116.1"/>
    </source>
</evidence>
<evidence type="ECO:0000256" key="4">
    <source>
        <dbReference type="ARBA" id="ARBA00023163"/>
    </source>
</evidence>
<dbReference type="Pfam" id="PF01527">
    <property type="entry name" value="HTH_Tnp_1"/>
    <property type="match status" value="1"/>
</dbReference>
<organism evidence="8 10">
    <name type="scientific">Clostridium formicaceticum</name>
    <dbReference type="NCBI Taxonomy" id="1497"/>
    <lineage>
        <taxon>Bacteria</taxon>
        <taxon>Bacillati</taxon>
        <taxon>Bacillota</taxon>
        <taxon>Clostridia</taxon>
        <taxon>Eubacteriales</taxon>
        <taxon>Clostridiaceae</taxon>
        <taxon>Clostridium</taxon>
    </lineage>
</organism>
<dbReference type="KEGG" id="cfm:BJL90_17790"/>
<feature type="coiled-coil region" evidence="5">
    <location>
        <begin position="54"/>
        <end position="88"/>
    </location>
</feature>
<dbReference type="SUPFAM" id="SSF46689">
    <property type="entry name" value="Homeodomain-like"/>
    <property type="match status" value="1"/>
</dbReference>
<evidence type="ECO:0000313" key="10">
    <source>
        <dbReference type="Proteomes" id="UP000192478"/>
    </source>
</evidence>
<dbReference type="Proteomes" id="UP000177894">
    <property type="component" value="Chromosome"/>
</dbReference>
<protein>
    <submittedName>
        <fullName evidence="8">Transposase</fullName>
    </submittedName>
</protein>
<dbReference type="InterPro" id="IPR009057">
    <property type="entry name" value="Homeodomain-like_sf"/>
</dbReference>
<evidence type="ECO:0000313" key="7">
    <source>
        <dbReference type="EMBL" id="AOY77542.1"/>
    </source>
</evidence>
<feature type="domain" description="HTH psq-type" evidence="6">
    <location>
        <begin position="1"/>
        <end position="50"/>
    </location>
</feature>
<dbReference type="Proteomes" id="UP000192478">
    <property type="component" value="Chromosome"/>
</dbReference>
<dbReference type="PANTHER" id="PTHR33215:SF13">
    <property type="entry name" value="PROTEIN DISTAL ANTENNA"/>
    <property type="match status" value="1"/>
</dbReference>
<dbReference type="InterPro" id="IPR002514">
    <property type="entry name" value="Transposase_8"/>
</dbReference>
<dbReference type="EMBL" id="CP017603">
    <property type="protein sequence ID" value="AOY77542.1"/>
    <property type="molecule type" value="Genomic_DNA"/>
</dbReference>
<keyword evidence="2" id="KW-0597">Phosphoprotein</keyword>
<accession>A0AAC9RJ81</accession>
<dbReference type="PANTHER" id="PTHR33215">
    <property type="entry name" value="PROTEIN DISTAL ANTENNA"/>
    <property type="match status" value="1"/>
</dbReference>
<dbReference type="GO" id="GO:0006313">
    <property type="term" value="P:DNA transposition"/>
    <property type="evidence" value="ECO:0007669"/>
    <property type="project" value="InterPro"/>
</dbReference>
<keyword evidence="5" id="KW-0175">Coiled coil</keyword>
<evidence type="ECO:0000256" key="2">
    <source>
        <dbReference type="ARBA" id="ARBA00022553"/>
    </source>
</evidence>
<name>A0AAC9RJ81_9CLOT</name>
<dbReference type="PROSITE" id="PS50960">
    <property type="entry name" value="HTH_PSQ"/>
    <property type="match status" value="1"/>
</dbReference>
<keyword evidence="9" id="KW-1185">Reference proteome</keyword>
<reference evidence="7 9" key="1">
    <citation type="submission" date="2016-10" db="EMBL/GenBank/DDBJ databases">
        <title>Complete Genome Sequence of Acetogen Clostridium formicoaceticum ATCC 27076.</title>
        <authorList>
            <person name="Bao T."/>
            <person name="Cheng C."/>
            <person name="Zhao J."/>
            <person name="Yang S.-T."/>
            <person name="Wang J."/>
            <person name="Wang M."/>
        </authorList>
    </citation>
    <scope>NUCLEOTIDE SEQUENCE [LARGE SCALE GENOMIC DNA]</scope>
    <source>
        <strain evidence="7 9">ATCC 27076</strain>
    </source>
</reference>
<evidence type="ECO:0000256" key="5">
    <source>
        <dbReference type="SAM" id="Coils"/>
    </source>
</evidence>
<reference evidence="8 10" key="2">
    <citation type="submission" date="2017-03" db="EMBL/GenBank/DDBJ databases">
        <title>Complete sequence of Clostridium formicaceticum DSM 92.</title>
        <authorList>
            <person name="Poehlein A."/>
            <person name="Karl M."/>
            <person name="Bengelsdorf F.R."/>
            <person name="Duerre P."/>
            <person name="Daniel R."/>
        </authorList>
    </citation>
    <scope>NUCLEOTIDE SEQUENCE [LARGE SCALE GENOMIC DNA]</scope>
    <source>
        <strain evidence="8 10">DSM 92</strain>
    </source>
</reference>
<proteinExistence type="predicted"/>
<dbReference type="EMBL" id="CP020559">
    <property type="protein sequence ID" value="ARE88116.1"/>
    <property type="molecule type" value="Genomic_DNA"/>
</dbReference>
<keyword evidence="3" id="KW-0805">Transcription regulation</keyword>
<dbReference type="AlphaFoldDB" id="A0AAC9RJ81"/>
<evidence type="ECO:0000259" key="6">
    <source>
        <dbReference type="PROSITE" id="PS50960"/>
    </source>
</evidence>
<dbReference type="GO" id="GO:0004803">
    <property type="term" value="F:transposase activity"/>
    <property type="evidence" value="ECO:0007669"/>
    <property type="project" value="InterPro"/>
</dbReference>